<sequence>MLFFINKKLLLDDKNRQMRLLIIDQDCEFTQTLNLLLKCSYIVDIENSGKDGLHTALTINYNTILINLILNDLDGVSICTMLRNKQIDTPIIMMINKGEKTSPCAALDNGADDCIEKPFDIQELNSRIRAVMRRKVLNHYTDIVRIKNIEVDLRNKQVFKDKKNIKLRKKEYQILEYMIVNKNTIVTKDALIESLWEVEDYRESNTLEVHISCLRKALQIKNLIITVHGIGYRIEK</sequence>
<evidence type="ECO:0000256" key="1">
    <source>
        <dbReference type="ARBA" id="ARBA00022553"/>
    </source>
</evidence>
<dbReference type="CDD" id="cd00383">
    <property type="entry name" value="trans_reg_C"/>
    <property type="match status" value="1"/>
</dbReference>
<proteinExistence type="predicted"/>
<evidence type="ECO:0000313" key="10">
    <source>
        <dbReference type="EMBL" id="OGC53920.1"/>
    </source>
</evidence>
<dbReference type="Pfam" id="PF00486">
    <property type="entry name" value="Trans_reg_C"/>
    <property type="match status" value="1"/>
</dbReference>
<dbReference type="SMART" id="SM00448">
    <property type="entry name" value="REC"/>
    <property type="match status" value="1"/>
</dbReference>
<evidence type="ECO:0000256" key="5">
    <source>
        <dbReference type="ARBA" id="ARBA00023163"/>
    </source>
</evidence>
<accession>A0A1F4VAK3</accession>
<dbReference type="InterPro" id="IPR001789">
    <property type="entry name" value="Sig_transdc_resp-reg_receiver"/>
</dbReference>
<evidence type="ECO:0008006" key="12">
    <source>
        <dbReference type="Google" id="ProtNLM"/>
    </source>
</evidence>
<evidence type="ECO:0000256" key="7">
    <source>
        <dbReference type="PROSITE-ProRule" id="PRU01091"/>
    </source>
</evidence>
<dbReference type="InterPro" id="IPR036388">
    <property type="entry name" value="WH-like_DNA-bd_sf"/>
</dbReference>
<dbReference type="GO" id="GO:0000156">
    <property type="term" value="F:phosphorelay response regulator activity"/>
    <property type="evidence" value="ECO:0007669"/>
    <property type="project" value="TreeGrafter"/>
</dbReference>
<dbReference type="AlphaFoldDB" id="A0A1F4VAK3"/>
<dbReference type="InterPro" id="IPR011006">
    <property type="entry name" value="CheY-like_superfamily"/>
</dbReference>
<evidence type="ECO:0000256" key="4">
    <source>
        <dbReference type="ARBA" id="ARBA00023125"/>
    </source>
</evidence>
<keyword evidence="4 7" id="KW-0238">DNA-binding</keyword>
<feature type="DNA-binding region" description="OmpR/PhoB-type" evidence="7">
    <location>
        <begin position="141"/>
        <end position="236"/>
    </location>
</feature>
<protein>
    <recommendedName>
        <fullName evidence="12">DNA-binding response regulator</fullName>
    </recommendedName>
</protein>
<comment type="caution">
    <text evidence="6">Lacks conserved residue(s) required for the propagation of feature annotation.</text>
</comment>
<evidence type="ECO:0000256" key="2">
    <source>
        <dbReference type="ARBA" id="ARBA00023012"/>
    </source>
</evidence>
<reference evidence="10 11" key="1">
    <citation type="journal article" date="2016" name="Nat. Commun.">
        <title>Thousands of microbial genomes shed light on interconnected biogeochemical processes in an aquifer system.</title>
        <authorList>
            <person name="Anantharaman K."/>
            <person name="Brown C.T."/>
            <person name="Hug L.A."/>
            <person name="Sharon I."/>
            <person name="Castelle C.J."/>
            <person name="Probst A.J."/>
            <person name="Thomas B.C."/>
            <person name="Singh A."/>
            <person name="Wilkins M.J."/>
            <person name="Karaoz U."/>
            <person name="Brodie E.L."/>
            <person name="Williams K.H."/>
            <person name="Hubbard S.S."/>
            <person name="Banfield J.F."/>
        </authorList>
    </citation>
    <scope>NUCLEOTIDE SEQUENCE [LARGE SCALE GENOMIC DNA]</scope>
</reference>
<gene>
    <name evidence="10" type="ORF">A3D91_03995</name>
</gene>
<dbReference type="GO" id="GO:0006355">
    <property type="term" value="P:regulation of DNA-templated transcription"/>
    <property type="evidence" value="ECO:0007669"/>
    <property type="project" value="InterPro"/>
</dbReference>
<dbReference type="SUPFAM" id="SSF46894">
    <property type="entry name" value="C-terminal effector domain of the bipartite response regulators"/>
    <property type="match status" value="1"/>
</dbReference>
<dbReference type="PROSITE" id="PS51755">
    <property type="entry name" value="OMPR_PHOB"/>
    <property type="match status" value="1"/>
</dbReference>
<comment type="caution">
    <text evidence="10">The sequence shown here is derived from an EMBL/GenBank/DDBJ whole genome shotgun (WGS) entry which is preliminary data.</text>
</comment>
<dbReference type="InterPro" id="IPR016032">
    <property type="entry name" value="Sig_transdc_resp-reg_C-effctor"/>
</dbReference>
<dbReference type="Gene3D" id="3.40.50.2300">
    <property type="match status" value="1"/>
</dbReference>
<evidence type="ECO:0000313" key="11">
    <source>
        <dbReference type="Proteomes" id="UP000178127"/>
    </source>
</evidence>
<keyword evidence="1" id="KW-0597">Phosphoprotein</keyword>
<dbReference type="SUPFAM" id="SSF52172">
    <property type="entry name" value="CheY-like"/>
    <property type="match status" value="1"/>
</dbReference>
<keyword evidence="2" id="KW-0902">Two-component regulatory system</keyword>
<dbReference type="InterPro" id="IPR001867">
    <property type="entry name" value="OmpR/PhoB-type_DNA-bd"/>
</dbReference>
<dbReference type="SMART" id="SM00862">
    <property type="entry name" value="Trans_reg_C"/>
    <property type="match status" value="1"/>
</dbReference>
<dbReference type="PANTHER" id="PTHR48111:SF22">
    <property type="entry name" value="REGULATOR OF RPOS"/>
    <property type="match status" value="1"/>
</dbReference>
<keyword evidence="3" id="KW-0805">Transcription regulation</keyword>
<feature type="domain" description="Response regulatory" evidence="8">
    <location>
        <begin position="19"/>
        <end position="132"/>
    </location>
</feature>
<dbReference type="Proteomes" id="UP000178127">
    <property type="component" value="Unassembled WGS sequence"/>
</dbReference>
<dbReference type="EMBL" id="MEVD01000007">
    <property type="protein sequence ID" value="OGC53920.1"/>
    <property type="molecule type" value="Genomic_DNA"/>
</dbReference>
<dbReference type="InterPro" id="IPR039420">
    <property type="entry name" value="WalR-like"/>
</dbReference>
<name>A0A1F4VAK3_UNCKA</name>
<evidence type="ECO:0000256" key="6">
    <source>
        <dbReference type="PROSITE-ProRule" id="PRU00169"/>
    </source>
</evidence>
<dbReference type="PANTHER" id="PTHR48111">
    <property type="entry name" value="REGULATOR OF RPOS"/>
    <property type="match status" value="1"/>
</dbReference>
<dbReference type="Gene3D" id="1.10.10.10">
    <property type="entry name" value="Winged helix-like DNA-binding domain superfamily/Winged helix DNA-binding domain"/>
    <property type="match status" value="1"/>
</dbReference>
<evidence type="ECO:0000259" key="8">
    <source>
        <dbReference type="PROSITE" id="PS50110"/>
    </source>
</evidence>
<keyword evidence="5" id="KW-0804">Transcription</keyword>
<dbReference type="GO" id="GO:0032993">
    <property type="term" value="C:protein-DNA complex"/>
    <property type="evidence" value="ECO:0007669"/>
    <property type="project" value="TreeGrafter"/>
</dbReference>
<dbReference type="PROSITE" id="PS50110">
    <property type="entry name" value="RESPONSE_REGULATORY"/>
    <property type="match status" value="1"/>
</dbReference>
<dbReference type="GO" id="GO:0000976">
    <property type="term" value="F:transcription cis-regulatory region binding"/>
    <property type="evidence" value="ECO:0007669"/>
    <property type="project" value="TreeGrafter"/>
</dbReference>
<evidence type="ECO:0000256" key="3">
    <source>
        <dbReference type="ARBA" id="ARBA00023015"/>
    </source>
</evidence>
<dbReference type="Pfam" id="PF00072">
    <property type="entry name" value="Response_reg"/>
    <property type="match status" value="1"/>
</dbReference>
<organism evidence="10 11">
    <name type="scientific">candidate division WWE3 bacterium RIFCSPHIGHO2_02_FULL_38_14</name>
    <dbReference type="NCBI Taxonomy" id="1802620"/>
    <lineage>
        <taxon>Bacteria</taxon>
        <taxon>Katanobacteria</taxon>
    </lineage>
</organism>
<evidence type="ECO:0000259" key="9">
    <source>
        <dbReference type="PROSITE" id="PS51755"/>
    </source>
</evidence>
<dbReference type="GO" id="GO:0005829">
    <property type="term" value="C:cytosol"/>
    <property type="evidence" value="ECO:0007669"/>
    <property type="project" value="TreeGrafter"/>
</dbReference>
<feature type="domain" description="OmpR/PhoB-type" evidence="9">
    <location>
        <begin position="141"/>
        <end position="236"/>
    </location>
</feature>
<dbReference type="STRING" id="1802620.A3D91_03995"/>